<feature type="region of interest" description="Disordered" evidence="1">
    <location>
        <begin position="427"/>
        <end position="490"/>
    </location>
</feature>
<evidence type="ECO:0000256" key="1">
    <source>
        <dbReference type="SAM" id="MobiDB-lite"/>
    </source>
</evidence>
<evidence type="ECO:0000313" key="2">
    <source>
        <dbReference type="EMBL" id="GMH50298.1"/>
    </source>
</evidence>
<feature type="region of interest" description="Disordered" evidence="1">
    <location>
        <begin position="264"/>
        <end position="336"/>
    </location>
</feature>
<proteinExistence type="predicted"/>
<feature type="compositionally biased region" description="Polar residues" evidence="1">
    <location>
        <begin position="20"/>
        <end position="33"/>
    </location>
</feature>
<accession>A0A9W7DP88</accession>
<feature type="region of interest" description="Disordered" evidence="1">
    <location>
        <begin position="20"/>
        <end position="74"/>
    </location>
</feature>
<dbReference type="AlphaFoldDB" id="A0A9W7DP88"/>
<comment type="caution">
    <text evidence="2">The sequence shown here is derived from an EMBL/GenBank/DDBJ whole genome shotgun (WGS) entry which is preliminary data.</text>
</comment>
<keyword evidence="3" id="KW-1185">Reference proteome</keyword>
<feature type="region of interest" description="Disordered" evidence="1">
    <location>
        <begin position="156"/>
        <end position="199"/>
    </location>
</feature>
<dbReference type="EMBL" id="BRXZ01000666">
    <property type="protein sequence ID" value="GMH50298.1"/>
    <property type="molecule type" value="Genomic_DNA"/>
</dbReference>
<gene>
    <name evidence="2" type="ORF">TrRE_jg8934</name>
</gene>
<feature type="region of interest" description="Disordered" evidence="1">
    <location>
        <begin position="223"/>
        <end position="249"/>
    </location>
</feature>
<name>A0A9W7DP88_9STRA</name>
<feature type="compositionally biased region" description="Low complexity" evidence="1">
    <location>
        <begin position="160"/>
        <end position="170"/>
    </location>
</feature>
<reference evidence="2" key="1">
    <citation type="submission" date="2022-07" db="EMBL/GenBank/DDBJ databases">
        <title>Genome analysis of Parmales, a sister group of diatoms, reveals the evolutionary specialization of diatoms from phago-mixotrophs to photoautotrophs.</title>
        <authorList>
            <person name="Ban H."/>
            <person name="Sato S."/>
            <person name="Yoshikawa S."/>
            <person name="Kazumasa Y."/>
            <person name="Nakamura Y."/>
            <person name="Ichinomiya M."/>
            <person name="Saitoh K."/>
            <person name="Sato N."/>
            <person name="Blanc-Mathieu R."/>
            <person name="Endo H."/>
            <person name="Kuwata A."/>
            <person name="Ogata H."/>
        </authorList>
    </citation>
    <scope>NUCLEOTIDE SEQUENCE</scope>
</reference>
<sequence>MTPTQSLIKMSKGRRALANVLNSGPRSSSTSAAQGVVKPSTKANIPSTSASSVPGSSSAALSSSSSASSGPMSEDHWKVRAESIRTWIGSNPLKLGIPDDGTIETITAQLTRGDKHAASRNKAWHHILLELSCCGGIEALNFDSAELLSTMNTAFGGNPGSTSVSTPSGGDARAADAENVDPRTEPATSPAEPSSVGNPSKAIFALRASSKESLSSAMAAEATNGGVGDSASASSSTAAPIVPPPSLEIPALSNQTLEHLKDMPAEPQSKSARNARPTSSQLPATAVPARSIESLSARGSGPKNFEEMDKNDASGKPGAEGNGGNGDACALPAKKKQPMTMMERQELWMAKKKEKADMKKKAKEEALADSIRPLDVSKSKQSFNLVKAASKLSTAAKSAVAAEKAAASLKAAALARSTAAAKEALAKKAKKGEGAKKKTSLKKVAKDMVDKKKGAAAKEDGTKGNQGTEEEQVEATPFSPTTAMARRRNSVAEVPVGGAAVASEGFPVNDQGVAKSASTPNLKSPNPKEGPAADLKNPGFVKGEFFTRYDSSTRRGHFRVRDGSDFQMNTMFRKRDKFSKKGSAVAVLVGTHAEKNDEQVIEVLFDTDKMGEEECWSWWRENEGRFASPKR</sequence>
<feature type="region of interest" description="Disordered" evidence="1">
    <location>
        <begin position="510"/>
        <end position="539"/>
    </location>
</feature>
<evidence type="ECO:0000313" key="3">
    <source>
        <dbReference type="Proteomes" id="UP001165082"/>
    </source>
</evidence>
<feature type="compositionally biased region" description="Low complexity" evidence="1">
    <location>
        <begin position="230"/>
        <end position="240"/>
    </location>
</feature>
<feature type="compositionally biased region" description="Basic and acidic residues" evidence="1">
    <location>
        <begin position="444"/>
        <end position="462"/>
    </location>
</feature>
<protein>
    <submittedName>
        <fullName evidence="2">Uncharacterized protein</fullName>
    </submittedName>
</protein>
<feature type="compositionally biased region" description="Basic and acidic residues" evidence="1">
    <location>
        <begin position="173"/>
        <end position="184"/>
    </location>
</feature>
<feature type="compositionally biased region" description="Basic and acidic residues" evidence="1">
    <location>
        <begin position="304"/>
        <end position="313"/>
    </location>
</feature>
<dbReference type="OrthoDB" id="201018at2759"/>
<organism evidence="2 3">
    <name type="scientific">Triparma retinervis</name>
    <dbReference type="NCBI Taxonomy" id="2557542"/>
    <lineage>
        <taxon>Eukaryota</taxon>
        <taxon>Sar</taxon>
        <taxon>Stramenopiles</taxon>
        <taxon>Ochrophyta</taxon>
        <taxon>Bolidophyceae</taxon>
        <taxon>Parmales</taxon>
        <taxon>Triparmaceae</taxon>
        <taxon>Triparma</taxon>
    </lineage>
</organism>
<dbReference type="Proteomes" id="UP001165082">
    <property type="component" value="Unassembled WGS sequence"/>
</dbReference>
<feature type="compositionally biased region" description="Polar residues" evidence="1">
    <location>
        <begin position="268"/>
        <end position="283"/>
    </location>
</feature>
<feature type="compositionally biased region" description="Low complexity" evidence="1">
    <location>
        <begin position="47"/>
        <end position="69"/>
    </location>
</feature>